<evidence type="ECO:0000313" key="2">
    <source>
        <dbReference type="Proteomes" id="UP000298663"/>
    </source>
</evidence>
<name>A0A4U5M8E6_STECR</name>
<comment type="caution">
    <text evidence="1">The sequence shown here is derived from an EMBL/GenBank/DDBJ whole genome shotgun (WGS) entry which is preliminary data.</text>
</comment>
<reference evidence="1 2" key="2">
    <citation type="journal article" date="2019" name="G3 (Bethesda)">
        <title>Hybrid Assembly of the Genome of the Entomopathogenic Nematode Steinernema carpocapsae Identifies the X-Chromosome.</title>
        <authorList>
            <person name="Serra L."/>
            <person name="Macchietto M."/>
            <person name="Macias-Munoz A."/>
            <person name="McGill C.J."/>
            <person name="Rodriguez I.M."/>
            <person name="Rodriguez B."/>
            <person name="Murad R."/>
            <person name="Mortazavi A."/>
        </authorList>
    </citation>
    <scope>NUCLEOTIDE SEQUENCE [LARGE SCALE GENOMIC DNA]</scope>
    <source>
        <strain evidence="1 2">ALL</strain>
    </source>
</reference>
<accession>A0A4U5M8E6</accession>
<dbReference type="AlphaFoldDB" id="A0A4U5M8E6"/>
<evidence type="ECO:0000313" key="1">
    <source>
        <dbReference type="EMBL" id="TKR65221.1"/>
    </source>
</evidence>
<proteinExistence type="predicted"/>
<sequence length="100" mass="11273">MRLVAGSLRAAGIGAAAICARQKFRAWRRVASRSHAAGIAAGRWSASRFLRWKVNHRCEPWRRHCDMTWRRSAVVRVLDSQRKSSTCGVRALSGRRSALQ</sequence>
<dbReference type="Proteomes" id="UP000298663">
    <property type="component" value="Unassembled WGS sequence"/>
</dbReference>
<dbReference type="EMBL" id="AZBU02000009">
    <property type="protein sequence ID" value="TKR65221.1"/>
    <property type="molecule type" value="Genomic_DNA"/>
</dbReference>
<organism evidence="1 2">
    <name type="scientific">Steinernema carpocapsae</name>
    <name type="common">Entomopathogenic nematode</name>
    <dbReference type="NCBI Taxonomy" id="34508"/>
    <lineage>
        <taxon>Eukaryota</taxon>
        <taxon>Metazoa</taxon>
        <taxon>Ecdysozoa</taxon>
        <taxon>Nematoda</taxon>
        <taxon>Chromadorea</taxon>
        <taxon>Rhabditida</taxon>
        <taxon>Tylenchina</taxon>
        <taxon>Panagrolaimomorpha</taxon>
        <taxon>Strongyloidoidea</taxon>
        <taxon>Steinernematidae</taxon>
        <taxon>Steinernema</taxon>
    </lineage>
</organism>
<gene>
    <name evidence="1" type="ORF">L596_025652</name>
</gene>
<reference evidence="1 2" key="1">
    <citation type="journal article" date="2015" name="Genome Biol.">
        <title>Comparative genomics of Steinernema reveals deeply conserved gene regulatory networks.</title>
        <authorList>
            <person name="Dillman A.R."/>
            <person name="Macchietto M."/>
            <person name="Porter C.F."/>
            <person name="Rogers A."/>
            <person name="Williams B."/>
            <person name="Antoshechkin I."/>
            <person name="Lee M.M."/>
            <person name="Goodwin Z."/>
            <person name="Lu X."/>
            <person name="Lewis E.E."/>
            <person name="Goodrich-Blair H."/>
            <person name="Stock S.P."/>
            <person name="Adams B.J."/>
            <person name="Sternberg P.W."/>
            <person name="Mortazavi A."/>
        </authorList>
    </citation>
    <scope>NUCLEOTIDE SEQUENCE [LARGE SCALE GENOMIC DNA]</scope>
    <source>
        <strain evidence="1 2">ALL</strain>
    </source>
</reference>
<keyword evidence="2" id="KW-1185">Reference proteome</keyword>
<protein>
    <submittedName>
        <fullName evidence="1">Uncharacterized protein</fullName>
    </submittedName>
</protein>